<protein>
    <submittedName>
        <fullName evidence="2">O-antigen ligase family protein</fullName>
    </submittedName>
</protein>
<keyword evidence="1" id="KW-0812">Transmembrane</keyword>
<feature type="transmembrane region" description="Helical" evidence="1">
    <location>
        <begin position="222"/>
        <end position="240"/>
    </location>
</feature>
<feature type="transmembrane region" description="Helical" evidence="1">
    <location>
        <begin position="52"/>
        <end position="72"/>
    </location>
</feature>
<dbReference type="EMBL" id="JBHLXD010000009">
    <property type="protein sequence ID" value="MFC0208181.1"/>
    <property type="molecule type" value="Genomic_DNA"/>
</dbReference>
<evidence type="ECO:0000256" key="1">
    <source>
        <dbReference type="SAM" id="Phobius"/>
    </source>
</evidence>
<reference evidence="2 3" key="1">
    <citation type="submission" date="2024-09" db="EMBL/GenBank/DDBJ databases">
        <authorList>
            <person name="Sun Q."/>
            <person name="Mori K."/>
        </authorList>
    </citation>
    <scope>NUCLEOTIDE SEQUENCE [LARGE SCALE GENOMIC DNA]</scope>
    <source>
        <strain evidence="2 3">CCM 8543</strain>
    </source>
</reference>
<dbReference type="RefSeq" id="WP_261521410.1">
    <property type="nucleotide sequence ID" value="NZ_JAODNW010000018.1"/>
</dbReference>
<keyword evidence="1" id="KW-0472">Membrane</keyword>
<feature type="transmembrane region" description="Helical" evidence="1">
    <location>
        <begin position="252"/>
        <end position="280"/>
    </location>
</feature>
<comment type="caution">
    <text evidence="2">The sequence shown here is derived from an EMBL/GenBank/DDBJ whole genome shotgun (WGS) entry which is preliminary data.</text>
</comment>
<keyword evidence="3" id="KW-1185">Reference proteome</keyword>
<keyword evidence="2" id="KW-0436">Ligase</keyword>
<organism evidence="2 3">
    <name type="scientific">Chelativorans intermedius</name>
    <dbReference type="NCBI Taxonomy" id="515947"/>
    <lineage>
        <taxon>Bacteria</taxon>
        <taxon>Pseudomonadati</taxon>
        <taxon>Pseudomonadota</taxon>
        <taxon>Alphaproteobacteria</taxon>
        <taxon>Hyphomicrobiales</taxon>
        <taxon>Phyllobacteriaceae</taxon>
        <taxon>Chelativorans</taxon>
    </lineage>
</organism>
<evidence type="ECO:0000313" key="2">
    <source>
        <dbReference type="EMBL" id="MFC0208181.1"/>
    </source>
</evidence>
<feature type="transmembrane region" description="Helical" evidence="1">
    <location>
        <begin position="137"/>
        <end position="155"/>
    </location>
</feature>
<sequence>MQILPMGLLVCAGILLLAWLHRSVLIVGLVASLAFGATALVTLTSLGGSSPLIYTAFSALLIAAVALRRGFLKDLGGVFATVRPIWVLCFLMVYSAVGALLLPRFFAGQTVVFVQSRTRSGVIEASLAPVGSNITQTGYFVLGGLTAMALCVLLLERGRMRQVGSAFLILGFLHAGMGSLDLLGKIAGAGDVLAPIRTASYAMLTEAVAGGFHRIAGAFSEASAFGSFSLACLAFSYTYWRRSRSQAAKWLAAVLLALTVLSTSSTAYVGLAILCIPVAWGISKSFFLGRATGEDLTIVSLMALAGVAVMAVTLYNAGFFEPFVRLLDAMVLNKARSASGQERAYWNIKSLQAFLDTAGLGVGFGSSRASSWPIAVVSQLGLLGSLMMGVLLAYILRGLGGLQGWLSPETETIVASVRNFALAAAVSASLAGGSADPGPAFFIALAVVASARLQARSRRQAWAGAAPIDSRKWKKVRFSATA</sequence>
<dbReference type="Proteomes" id="UP001589755">
    <property type="component" value="Unassembled WGS sequence"/>
</dbReference>
<feature type="transmembrane region" description="Helical" evidence="1">
    <location>
        <begin position="167"/>
        <end position="187"/>
    </location>
</feature>
<keyword evidence="1" id="KW-1133">Transmembrane helix</keyword>
<feature type="transmembrane region" description="Helical" evidence="1">
    <location>
        <begin position="84"/>
        <end position="106"/>
    </location>
</feature>
<accession>A0ABV6D689</accession>
<dbReference type="GO" id="GO:0016874">
    <property type="term" value="F:ligase activity"/>
    <property type="evidence" value="ECO:0007669"/>
    <property type="project" value="UniProtKB-KW"/>
</dbReference>
<feature type="transmembrane region" description="Helical" evidence="1">
    <location>
        <begin position="374"/>
        <end position="396"/>
    </location>
</feature>
<feature type="transmembrane region" description="Helical" evidence="1">
    <location>
        <begin position="438"/>
        <end position="455"/>
    </location>
</feature>
<proteinExistence type="predicted"/>
<name>A0ABV6D689_9HYPH</name>
<feature type="transmembrane region" description="Helical" evidence="1">
    <location>
        <begin position="300"/>
        <end position="320"/>
    </location>
</feature>
<evidence type="ECO:0000313" key="3">
    <source>
        <dbReference type="Proteomes" id="UP001589755"/>
    </source>
</evidence>
<gene>
    <name evidence="2" type="ORF">ACFFJ2_07185</name>
</gene>